<proteinExistence type="predicted"/>
<comment type="caution">
    <text evidence="2">The sequence shown here is derived from an EMBL/GenBank/DDBJ whole genome shotgun (WGS) entry which is preliminary data.</text>
</comment>
<organism evidence="2 3">
    <name type="scientific">Sphingomonas hylomeconis</name>
    <dbReference type="NCBI Taxonomy" id="1395958"/>
    <lineage>
        <taxon>Bacteria</taxon>
        <taxon>Pseudomonadati</taxon>
        <taxon>Pseudomonadota</taxon>
        <taxon>Alphaproteobacteria</taxon>
        <taxon>Sphingomonadales</taxon>
        <taxon>Sphingomonadaceae</taxon>
        <taxon>Sphingomonas</taxon>
    </lineage>
</organism>
<evidence type="ECO:0000313" key="3">
    <source>
        <dbReference type="Proteomes" id="UP001595713"/>
    </source>
</evidence>
<accession>A0ABV7SZ58</accession>
<evidence type="ECO:0000256" key="1">
    <source>
        <dbReference type="SAM" id="SignalP"/>
    </source>
</evidence>
<dbReference type="RefSeq" id="WP_261294553.1">
    <property type="nucleotide sequence ID" value="NZ_JANQBK010000008.1"/>
</dbReference>
<evidence type="ECO:0000313" key="2">
    <source>
        <dbReference type="EMBL" id="MFC3582020.1"/>
    </source>
</evidence>
<keyword evidence="1" id="KW-0732">Signal</keyword>
<dbReference type="EMBL" id="JBHRXP010000009">
    <property type="protein sequence ID" value="MFC3582020.1"/>
    <property type="molecule type" value="Genomic_DNA"/>
</dbReference>
<protein>
    <recommendedName>
        <fullName evidence="4">DUF4148 domain-containing protein</fullName>
    </recommendedName>
</protein>
<feature type="chain" id="PRO_5045691411" description="DUF4148 domain-containing protein" evidence="1">
    <location>
        <begin position="25"/>
        <end position="108"/>
    </location>
</feature>
<sequence>MNKITLALAGLGFAAAAIPATANAAPWQNINQRQANLYQRIDQGVRSGTLDRREAAQVKTQFRGLLNLESRYRRGGLTNWERSDLNRRYDMLSQRVRFEKHDRRGHRR</sequence>
<feature type="signal peptide" evidence="1">
    <location>
        <begin position="1"/>
        <end position="24"/>
    </location>
</feature>
<keyword evidence="3" id="KW-1185">Reference proteome</keyword>
<dbReference type="Proteomes" id="UP001595713">
    <property type="component" value="Unassembled WGS sequence"/>
</dbReference>
<evidence type="ECO:0008006" key="4">
    <source>
        <dbReference type="Google" id="ProtNLM"/>
    </source>
</evidence>
<gene>
    <name evidence="2" type="ORF">ACFONA_17765</name>
</gene>
<name>A0ABV7SZ58_9SPHN</name>
<reference evidence="3" key="1">
    <citation type="journal article" date="2019" name="Int. J. Syst. Evol. Microbiol.">
        <title>The Global Catalogue of Microorganisms (GCM) 10K type strain sequencing project: providing services to taxonomists for standard genome sequencing and annotation.</title>
        <authorList>
            <consortium name="The Broad Institute Genomics Platform"/>
            <consortium name="The Broad Institute Genome Sequencing Center for Infectious Disease"/>
            <person name="Wu L."/>
            <person name="Ma J."/>
        </authorList>
    </citation>
    <scope>NUCLEOTIDE SEQUENCE [LARGE SCALE GENOMIC DNA]</scope>
    <source>
        <strain evidence="3">KCTC 42739</strain>
    </source>
</reference>